<dbReference type="GO" id="GO:0019805">
    <property type="term" value="P:quinolinate biosynthetic process"/>
    <property type="evidence" value="ECO:0007669"/>
    <property type="project" value="UniProtKB-UniRule"/>
</dbReference>
<protein>
    <recommendedName>
        <fullName evidence="8">3-hydroxyanthranilate 3,4-dioxygenase</fullName>
        <ecNumber evidence="8">1.13.11.6</ecNumber>
    </recommendedName>
    <alternativeName>
        <fullName evidence="8">3-hydroxyanthranilate oxygenase</fullName>
        <shortName evidence="8">3-HAO</shortName>
    </alternativeName>
    <alternativeName>
        <fullName evidence="8">3-hydroxyanthranilic acid dioxygenase</fullName>
        <shortName evidence="8">HAD</shortName>
    </alternativeName>
</protein>
<keyword evidence="3 8" id="KW-0662">Pyridine nucleotide biosynthesis</keyword>
<sequence length="312" mass="35356">MALRLGGRLRGVCSLPTLTPTHLESWVHANRRSFAPPIMNKLLHRSQLSIMLVGGPNERTDFHIEEGSELFYQLRGSMQLPIVHAGRREVVHIHEGQIFLLPSRIPHSPQRPEPGSLGLVVERQRGEDEAPDGLRWYVDFETCDEVLWERYFHCRDLGKDLAPVVEAFRQSEEYRTGRPTGAHVFDRPPLIQDTGTVVPGPFHLRDWLAKHRQVLVGASLNLFEGHPDREFKVRIEGGPSSNRMRSRRETWLYQLHGKVDVELHGRVTTVLEGACLIVPADMDCFIHRPEGSIGMTVRNDPGANRSTSPSSE</sequence>
<evidence type="ECO:0000256" key="6">
    <source>
        <dbReference type="ARBA" id="ARBA00023002"/>
    </source>
</evidence>
<proteinExistence type="inferred from homology"/>
<dbReference type="Pfam" id="PF06052">
    <property type="entry name" value="3-HAO"/>
    <property type="match status" value="1"/>
</dbReference>
<dbReference type="GO" id="GO:0000334">
    <property type="term" value="F:3-hydroxyanthranilate 3,4-dioxygenase activity"/>
    <property type="evidence" value="ECO:0007669"/>
    <property type="project" value="UniProtKB-UniRule"/>
</dbReference>
<dbReference type="NCBIfam" id="TIGR03037">
    <property type="entry name" value="anthran_nbaC"/>
    <property type="match status" value="1"/>
</dbReference>
<dbReference type="Gene3D" id="2.60.120.10">
    <property type="entry name" value="Jelly Rolls"/>
    <property type="match status" value="1"/>
</dbReference>
<evidence type="ECO:0000313" key="10">
    <source>
        <dbReference type="EMBL" id="KAL1523105.1"/>
    </source>
</evidence>
<dbReference type="CDD" id="cd06123">
    <property type="entry name" value="cupin_HAO"/>
    <property type="match status" value="1"/>
</dbReference>
<comment type="caution">
    <text evidence="10">The sequence shown here is derived from an EMBL/GenBank/DDBJ whole genome shotgun (WGS) entry which is preliminary data.</text>
</comment>
<keyword evidence="5 8" id="KW-0223">Dioxygenase</keyword>
<evidence type="ECO:0000256" key="2">
    <source>
        <dbReference type="ARBA" id="ARBA00002752"/>
    </source>
</evidence>
<dbReference type="PANTHER" id="PTHR15497">
    <property type="entry name" value="3-HYDROXYANTHRANILATE 3,4-DIOXYGENASE"/>
    <property type="match status" value="1"/>
</dbReference>
<dbReference type="Proteomes" id="UP001515480">
    <property type="component" value="Unassembled WGS sequence"/>
</dbReference>
<evidence type="ECO:0000256" key="9">
    <source>
        <dbReference type="SAM" id="MobiDB-lite"/>
    </source>
</evidence>
<comment type="subcellular location">
    <subcellularLocation>
        <location evidence="8">Cytoplasm</location>
    </subcellularLocation>
</comment>
<comment type="pathway">
    <text evidence="8">Cofactor biosynthesis; NAD(+) biosynthesis; quinolinate from L-kynurenine: step 3/3.</text>
</comment>
<dbReference type="AlphaFoldDB" id="A0AB34JQ77"/>
<dbReference type="InterPro" id="IPR011051">
    <property type="entry name" value="RmlC_Cupin_sf"/>
</dbReference>
<dbReference type="GO" id="GO:0008198">
    <property type="term" value="F:ferrous iron binding"/>
    <property type="evidence" value="ECO:0007669"/>
    <property type="project" value="UniProtKB-UniRule"/>
</dbReference>
<evidence type="ECO:0000256" key="8">
    <source>
        <dbReference type="HAMAP-Rule" id="MF_03019"/>
    </source>
</evidence>
<comment type="cofactor">
    <cofactor evidence="1">
        <name>Fe(2+)</name>
        <dbReference type="ChEBI" id="CHEBI:29033"/>
    </cofactor>
</comment>
<dbReference type="SUPFAM" id="SSF51182">
    <property type="entry name" value="RmlC-like cupins"/>
    <property type="match status" value="2"/>
</dbReference>
<evidence type="ECO:0000256" key="1">
    <source>
        <dbReference type="ARBA" id="ARBA00001954"/>
    </source>
</evidence>
<reference evidence="10 11" key="1">
    <citation type="journal article" date="2024" name="Science">
        <title>Giant polyketide synthase enzymes in the biosynthesis of giant marine polyether toxins.</title>
        <authorList>
            <person name="Fallon T.R."/>
            <person name="Shende V.V."/>
            <person name="Wierzbicki I.H."/>
            <person name="Pendleton A.L."/>
            <person name="Watervoot N.F."/>
            <person name="Auber R.P."/>
            <person name="Gonzalez D.J."/>
            <person name="Wisecaver J.H."/>
            <person name="Moore B.S."/>
        </authorList>
    </citation>
    <scope>NUCLEOTIDE SEQUENCE [LARGE SCALE GENOMIC DNA]</scope>
    <source>
        <strain evidence="10 11">12B1</strain>
    </source>
</reference>
<dbReference type="GO" id="GO:0005737">
    <property type="term" value="C:cytoplasm"/>
    <property type="evidence" value="ECO:0007669"/>
    <property type="project" value="UniProtKB-SubCell"/>
</dbReference>
<dbReference type="GO" id="GO:0006569">
    <property type="term" value="P:L-tryptophan catabolic process"/>
    <property type="evidence" value="ECO:0007669"/>
    <property type="project" value="UniProtKB-UniRule"/>
</dbReference>
<feature type="region of interest" description="Disordered" evidence="9">
    <location>
        <begin position="293"/>
        <end position="312"/>
    </location>
</feature>
<gene>
    <name evidence="10" type="ORF">AB1Y20_018062</name>
</gene>
<keyword evidence="6 8" id="KW-0560">Oxidoreductase</keyword>
<keyword evidence="4" id="KW-0479">Metal-binding</keyword>
<keyword evidence="7" id="KW-0408">Iron</keyword>
<dbReference type="HAMAP" id="MF_00825">
    <property type="entry name" value="3_HAO"/>
    <property type="match status" value="1"/>
</dbReference>
<dbReference type="GO" id="GO:0034354">
    <property type="term" value="P:'de novo' NAD+ biosynthetic process from L-tryptophan"/>
    <property type="evidence" value="ECO:0007669"/>
    <property type="project" value="UniProtKB-UniRule"/>
</dbReference>
<evidence type="ECO:0000256" key="7">
    <source>
        <dbReference type="ARBA" id="ARBA00023004"/>
    </source>
</evidence>
<evidence type="ECO:0000256" key="5">
    <source>
        <dbReference type="ARBA" id="ARBA00022964"/>
    </source>
</evidence>
<dbReference type="GO" id="GO:0043420">
    <property type="term" value="P:anthranilate metabolic process"/>
    <property type="evidence" value="ECO:0007669"/>
    <property type="project" value="UniProtKB-UniRule"/>
</dbReference>
<comment type="function">
    <text evidence="2 8">Catalyzes the oxidative ring opening of 3-hydroxyanthranilate to 2-amino-3-carboxymuconate semialdehyde, which spontaneously cyclizes to quinolinate.</text>
</comment>
<evidence type="ECO:0000256" key="3">
    <source>
        <dbReference type="ARBA" id="ARBA00022642"/>
    </source>
</evidence>
<dbReference type="EMBL" id="JBGBPQ010000006">
    <property type="protein sequence ID" value="KAL1523105.1"/>
    <property type="molecule type" value="Genomic_DNA"/>
</dbReference>
<evidence type="ECO:0000256" key="4">
    <source>
        <dbReference type="ARBA" id="ARBA00022723"/>
    </source>
</evidence>
<comment type="catalytic activity">
    <reaction evidence="8">
        <text>3-hydroxyanthranilate + O2 = (2Z,4Z)-2-amino-3-carboxymuconate 6-semialdehyde</text>
        <dbReference type="Rhea" id="RHEA:17953"/>
        <dbReference type="ChEBI" id="CHEBI:15379"/>
        <dbReference type="ChEBI" id="CHEBI:36559"/>
        <dbReference type="ChEBI" id="CHEBI:77612"/>
        <dbReference type="EC" id="1.13.11.6"/>
    </reaction>
</comment>
<accession>A0AB34JQ77</accession>
<evidence type="ECO:0000313" key="11">
    <source>
        <dbReference type="Proteomes" id="UP001515480"/>
    </source>
</evidence>
<keyword evidence="8" id="KW-0963">Cytoplasm</keyword>
<name>A0AB34JQ77_PRYPA</name>
<organism evidence="10 11">
    <name type="scientific">Prymnesium parvum</name>
    <name type="common">Toxic golden alga</name>
    <dbReference type="NCBI Taxonomy" id="97485"/>
    <lineage>
        <taxon>Eukaryota</taxon>
        <taxon>Haptista</taxon>
        <taxon>Haptophyta</taxon>
        <taxon>Prymnesiophyceae</taxon>
        <taxon>Prymnesiales</taxon>
        <taxon>Prymnesiaceae</taxon>
        <taxon>Prymnesium</taxon>
    </lineage>
</organism>
<dbReference type="InterPro" id="IPR010329">
    <property type="entry name" value="3hydroanth_dOase"/>
</dbReference>
<dbReference type="PANTHER" id="PTHR15497:SF1">
    <property type="entry name" value="3-HYDROXYANTHRANILATE 3,4-DIOXYGENASE"/>
    <property type="match status" value="1"/>
</dbReference>
<comment type="similarity">
    <text evidence="8">Belongs to the 3-HAO family.</text>
</comment>
<dbReference type="EC" id="1.13.11.6" evidence="8"/>
<keyword evidence="11" id="KW-1185">Reference proteome</keyword>
<dbReference type="InterPro" id="IPR014710">
    <property type="entry name" value="RmlC-like_jellyroll"/>
</dbReference>